<dbReference type="InterPro" id="IPR019791">
    <property type="entry name" value="Haem_peroxidase_animal"/>
</dbReference>
<evidence type="ECO:0000313" key="6">
    <source>
        <dbReference type="Proteomes" id="UP000499080"/>
    </source>
</evidence>
<protein>
    <submittedName>
        <fullName evidence="5">Uncharacterized protein</fullName>
    </submittedName>
</protein>
<evidence type="ECO:0000313" key="5">
    <source>
        <dbReference type="EMBL" id="GBN69214.1"/>
    </source>
</evidence>
<dbReference type="PROSITE" id="PS50292">
    <property type="entry name" value="PEROXIDASE_3"/>
    <property type="match status" value="1"/>
</dbReference>
<name>A0A4Y2R0K7_ARAVE</name>
<keyword evidence="6" id="KW-1185">Reference proteome</keyword>
<comment type="caution">
    <text evidence="5">The sequence shown here is derived from an EMBL/GenBank/DDBJ whole genome shotgun (WGS) entry which is preliminary data.</text>
</comment>
<sequence length="149" mass="16907">MPGMSYGQDLAVNNIHRGRDHGLAPYVDVVKFCSDGTILISSFDDLKNYGLMSKKNADLLKRIYAAVEDVDMWVGMQKENHMPPSRYGSINCLHQRQAILFQPERRQILLRPQRPEVSLYNRNPVVSCNEIPEIDLMLWKGTEDGASAS</sequence>
<dbReference type="GO" id="GO:0004601">
    <property type="term" value="F:peroxidase activity"/>
    <property type="evidence" value="ECO:0007669"/>
    <property type="project" value="UniProtKB-KW"/>
</dbReference>
<evidence type="ECO:0000256" key="1">
    <source>
        <dbReference type="ARBA" id="ARBA00004613"/>
    </source>
</evidence>
<evidence type="ECO:0000256" key="3">
    <source>
        <dbReference type="ARBA" id="ARBA00022559"/>
    </source>
</evidence>
<dbReference type="InterPro" id="IPR037120">
    <property type="entry name" value="Haem_peroxidase_sf_animal"/>
</dbReference>
<dbReference type="Pfam" id="PF03098">
    <property type="entry name" value="An_peroxidase"/>
    <property type="match status" value="1"/>
</dbReference>
<keyword evidence="4" id="KW-0325">Glycoprotein</keyword>
<evidence type="ECO:0000256" key="4">
    <source>
        <dbReference type="ARBA" id="ARBA00023180"/>
    </source>
</evidence>
<reference evidence="5 6" key="1">
    <citation type="journal article" date="2019" name="Sci. Rep.">
        <title>Orb-weaving spider Araneus ventricosus genome elucidates the spidroin gene catalogue.</title>
        <authorList>
            <person name="Kono N."/>
            <person name="Nakamura H."/>
            <person name="Ohtoshi R."/>
            <person name="Moran D.A.P."/>
            <person name="Shinohara A."/>
            <person name="Yoshida Y."/>
            <person name="Fujiwara M."/>
            <person name="Mori M."/>
            <person name="Tomita M."/>
            <person name="Arakawa K."/>
        </authorList>
    </citation>
    <scope>NUCLEOTIDE SEQUENCE [LARGE SCALE GENOMIC DNA]</scope>
</reference>
<keyword evidence="3" id="KW-0560">Oxidoreductase</keyword>
<dbReference type="PANTHER" id="PTHR11475:SF4">
    <property type="entry name" value="CHORION PEROXIDASE"/>
    <property type="match status" value="1"/>
</dbReference>
<accession>A0A4Y2R0K7</accession>
<dbReference type="Gene3D" id="1.10.640.10">
    <property type="entry name" value="Haem peroxidase domain superfamily, animal type"/>
    <property type="match status" value="1"/>
</dbReference>
<dbReference type="GO" id="GO:0005576">
    <property type="term" value="C:extracellular region"/>
    <property type="evidence" value="ECO:0007669"/>
    <property type="project" value="UniProtKB-SubCell"/>
</dbReference>
<dbReference type="EMBL" id="BGPR01015437">
    <property type="protein sequence ID" value="GBN69214.1"/>
    <property type="molecule type" value="Genomic_DNA"/>
</dbReference>
<dbReference type="GO" id="GO:0006979">
    <property type="term" value="P:response to oxidative stress"/>
    <property type="evidence" value="ECO:0007669"/>
    <property type="project" value="InterPro"/>
</dbReference>
<evidence type="ECO:0000256" key="2">
    <source>
        <dbReference type="ARBA" id="ARBA00022525"/>
    </source>
</evidence>
<comment type="subcellular location">
    <subcellularLocation>
        <location evidence="1">Secreted</location>
    </subcellularLocation>
</comment>
<dbReference type="SUPFAM" id="SSF48113">
    <property type="entry name" value="Heme-dependent peroxidases"/>
    <property type="match status" value="1"/>
</dbReference>
<dbReference type="Proteomes" id="UP000499080">
    <property type="component" value="Unassembled WGS sequence"/>
</dbReference>
<dbReference type="AlphaFoldDB" id="A0A4Y2R0K7"/>
<organism evidence="5 6">
    <name type="scientific">Araneus ventricosus</name>
    <name type="common">Orbweaver spider</name>
    <name type="synonym">Epeira ventricosa</name>
    <dbReference type="NCBI Taxonomy" id="182803"/>
    <lineage>
        <taxon>Eukaryota</taxon>
        <taxon>Metazoa</taxon>
        <taxon>Ecdysozoa</taxon>
        <taxon>Arthropoda</taxon>
        <taxon>Chelicerata</taxon>
        <taxon>Arachnida</taxon>
        <taxon>Araneae</taxon>
        <taxon>Araneomorphae</taxon>
        <taxon>Entelegynae</taxon>
        <taxon>Araneoidea</taxon>
        <taxon>Araneidae</taxon>
        <taxon>Araneus</taxon>
    </lineage>
</organism>
<proteinExistence type="predicted"/>
<dbReference type="OrthoDB" id="6754651at2759"/>
<keyword evidence="2" id="KW-0964">Secreted</keyword>
<dbReference type="PANTHER" id="PTHR11475">
    <property type="entry name" value="OXIDASE/PEROXIDASE"/>
    <property type="match status" value="1"/>
</dbReference>
<dbReference type="InterPro" id="IPR010255">
    <property type="entry name" value="Haem_peroxidase_sf"/>
</dbReference>
<gene>
    <name evidence="5" type="ORF">AVEN_106693_1</name>
</gene>
<keyword evidence="3" id="KW-0575">Peroxidase</keyword>
<dbReference type="GO" id="GO:0020037">
    <property type="term" value="F:heme binding"/>
    <property type="evidence" value="ECO:0007669"/>
    <property type="project" value="InterPro"/>
</dbReference>